<evidence type="ECO:0000256" key="5">
    <source>
        <dbReference type="ARBA" id="ARBA00023136"/>
    </source>
</evidence>
<feature type="transmembrane region" description="Helical" evidence="7">
    <location>
        <begin position="88"/>
        <end position="106"/>
    </location>
</feature>
<dbReference type="PANTHER" id="PTHR10778">
    <property type="entry name" value="SOLUTE CARRIER FAMILY 35 MEMBER B"/>
    <property type="match status" value="1"/>
</dbReference>
<evidence type="ECO:0008006" key="9">
    <source>
        <dbReference type="Google" id="ProtNLM"/>
    </source>
</evidence>
<feature type="transmembrane region" description="Helical" evidence="7">
    <location>
        <begin position="145"/>
        <end position="165"/>
    </location>
</feature>
<dbReference type="GO" id="GO:0005789">
    <property type="term" value="C:endoplasmic reticulum membrane"/>
    <property type="evidence" value="ECO:0007669"/>
    <property type="project" value="TreeGrafter"/>
</dbReference>
<sequence>MRSDSELLRVTICSFLERRYIAKETGRVAPMSAYPALAFCLFASSSLSNLSLNFINFPTKVVFRSCKLIPTMVIATIINKQKFASSEYVAALSISFGLIMFAAADWQLSPSFHPFGLVLVSLSVCADAVLPNVQEKLFTIGASRLEVIFYTNIITLIAMTAFTLWSGDFMATMKMAAQNTKLLHYIILYTGVSYIAISTYMQIIKRFGGVVAVLIATARKGMTLILSFCLFPKAFSWLYVNGAILVLGGLLMSSLMKQKMKRQPQSRLLESSSTSGKKFDKEIDLEIARK</sequence>
<keyword evidence="2" id="KW-0813">Transport</keyword>
<organism evidence="8">
    <name type="scientific">Eucampia antarctica</name>
    <dbReference type="NCBI Taxonomy" id="49252"/>
    <lineage>
        <taxon>Eukaryota</taxon>
        <taxon>Sar</taxon>
        <taxon>Stramenopiles</taxon>
        <taxon>Ochrophyta</taxon>
        <taxon>Bacillariophyta</taxon>
        <taxon>Mediophyceae</taxon>
        <taxon>Biddulphiophycidae</taxon>
        <taxon>Hemiaulales</taxon>
        <taxon>Hemiaulaceae</taxon>
        <taxon>Eucampia</taxon>
    </lineage>
</organism>
<dbReference type="GO" id="GO:0046964">
    <property type="term" value="F:3'-phosphoadenosine 5'-phosphosulfate transmembrane transporter activity"/>
    <property type="evidence" value="ECO:0007669"/>
    <property type="project" value="TreeGrafter"/>
</dbReference>
<accession>A0A7S2S4Q6</accession>
<feature type="transmembrane region" description="Helical" evidence="7">
    <location>
        <begin position="185"/>
        <end position="203"/>
    </location>
</feature>
<feature type="region of interest" description="Disordered" evidence="6">
    <location>
        <begin position="263"/>
        <end position="290"/>
    </location>
</feature>
<keyword evidence="5 7" id="KW-0472">Membrane</keyword>
<evidence type="ECO:0000256" key="2">
    <source>
        <dbReference type="ARBA" id="ARBA00022448"/>
    </source>
</evidence>
<keyword evidence="3 7" id="KW-0812">Transmembrane</keyword>
<keyword evidence="4 7" id="KW-1133">Transmembrane helix</keyword>
<dbReference type="AlphaFoldDB" id="A0A7S2S4Q6"/>
<feature type="compositionally biased region" description="Polar residues" evidence="6">
    <location>
        <begin position="265"/>
        <end position="276"/>
    </location>
</feature>
<evidence type="ECO:0000256" key="6">
    <source>
        <dbReference type="SAM" id="MobiDB-lite"/>
    </source>
</evidence>
<evidence type="ECO:0000313" key="8">
    <source>
        <dbReference type="EMBL" id="CAD9688192.1"/>
    </source>
</evidence>
<evidence type="ECO:0000256" key="3">
    <source>
        <dbReference type="ARBA" id="ARBA00022692"/>
    </source>
</evidence>
<dbReference type="InterPro" id="IPR013657">
    <property type="entry name" value="SCL35B1-4/HUT1"/>
</dbReference>
<evidence type="ECO:0000256" key="1">
    <source>
        <dbReference type="ARBA" id="ARBA00004141"/>
    </source>
</evidence>
<evidence type="ECO:0000256" key="7">
    <source>
        <dbReference type="SAM" id="Phobius"/>
    </source>
</evidence>
<feature type="transmembrane region" description="Helical" evidence="7">
    <location>
        <begin position="237"/>
        <end position="256"/>
    </location>
</feature>
<dbReference type="Pfam" id="PF08449">
    <property type="entry name" value="UAA"/>
    <property type="match status" value="1"/>
</dbReference>
<protein>
    <recommendedName>
        <fullName evidence="9">Sugar phosphate transporter domain-containing protein</fullName>
    </recommendedName>
</protein>
<dbReference type="GO" id="GO:0000139">
    <property type="term" value="C:Golgi membrane"/>
    <property type="evidence" value="ECO:0007669"/>
    <property type="project" value="TreeGrafter"/>
</dbReference>
<reference evidence="8" key="1">
    <citation type="submission" date="2021-01" db="EMBL/GenBank/DDBJ databases">
        <authorList>
            <person name="Corre E."/>
            <person name="Pelletier E."/>
            <person name="Niang G."/>
            <person name="Scheremetjew M."/>
            <person name="Finn R."/>
            <person name="Kale V."/>
            <person name="Holt S."/>
            <person name="Cochrane G."/>
            <person name="Meng A."/>
            <person name="Brown T."/>
            <person name="Cohen L."/>
        </authorList>
    </citation>
    <scope>NUCLEOTIDE SEQUENCE</scope>
    <source>
        <strain evidence="8">CCMP1452</strain>
    </source>
</reference>
<feature type="compositionally biased region" description="Basic and acidic residues" evidence="6">
    <location>
        <begin position="277"/>
        <end position="290"/>
    </location>
</feature>
<evidence type="ECO:0000256" key="4">
    <source>
        <dbReference type="ARBA" id="ARBA00022989"/>
    </source>
</evidence>
<comment type="subcellular location">
    <subcellularLocation>
        <location evidence="1">Membrane</location>
        <topology evidence="1">Multi-pass membrane protein</topology>
    </subcellularLocation>
</comment>
<proteinExistence type="predicted"/>
<dbReference type="EMBL" id="HBHI01022638">
    <property type="protein sequence ID" value="CAD9688192.1"/>
    <property type="molecule type" value="Transcribed_RNA"/>
</dbReference>
<name>A0A7S2S4Q6_9STRA</name>
<feature type="transmembrane region" description="Helical" evidence="7">
    <location>
        <begin position="33"/>
        <end position="55"/>
    </location>
</feature>
<gene>
    <name evidence="8" type="ORF">EANT1437_LOCUS11646</name>
</gene>
<dbReference type="PANTHER" id="PTHR10778:SF8">
    <property type="entry name" value="ADENOSINE 3'-PHOSPHO 5'-PHOSPHOSULFATE TRANSPORTER 2"/>
    <property type="match status" value="1"/>
</dbReference>